<comment type="caution">
    <text evidence="9">The sequence shown here is derived from an EMBL/GenBank/DDBJ whole genome shotgun (WGS) entry which is preliminary data.</text>
</comment>
<feature type="region of interest" description="Disordered" evidence="8">
    <location>
        <begin position="59"/>
        <end position="82"/>
    </location>
</feature>
<dbReference type="Proteomes" id="UP001063166">
    <property type="component" value="Unassembled WGS sequence"/>
</dbReference>
<sequence>MLSRVEFEIACKAFIAAGRPDSPAAEAAKGWAWNEHPSVPNLGFLSRTVLHFRRSRSSSTDVLPTDVGTEESLNEEDDAGTASAPETLVSRQYVVYSATFQVPAFYFTVHDPKGTPLPLIDLIQTSLFHPFAFEHTKMTSFGLTRPASSFPLLSQGDHPTLGTPCWYLHPCETANAVDELMSELDCEGYAEDMRLARWLEMWFVVLGTAVNARG</sequence>
<keyword evidence="5" id="KW-0813">Transport</keyword>
<evidence type="ECO:0000256" key="5">
    <source>
        <dbReference type="ARBA" id="ARBA00022927"/>
    </source>
</evidence>
<dbReference type="Pfam" id="PF03987">
    <property type="entry name" value="Autophagy_act_C"/>
    <property type="match status" value="1"/>
</dbReference>
<dbReference type="GO" id="GO:0000045">
    <property type="term" value="P:autophagosome assembly"/>
    <property type="evidence" value="ECO:0007669"/>
    <property type="project" value="TreeGrafter"/>
</dbReference>
<keyword evidence="4" id="KW-0833">Ubl conjugation pathway</keyword>
<keyword evidence="10" id="KW-1185">Reference proteome</keyword>
<dbReference type="GO" id="GO:0000422">
    <property type="term" value="P:autophagy of mitochondrion"/>
    <property type="evidence" value="ECO:0007669"/>
    <property type="project" value="TreeGrafter"/>
</dbReference>
<dbReference type="PANTHER" id="PTHR14957">
    <property type="entry name" value="UBIQUITIN-LIKE-CONJUGATING ENZYME ATG10"/>
    <property type="match status" value="1"/>
</dbReference>
<name>A0A9P3PD89_LYOSH</name>
<reference evidence="9" key="1">
    <citation type="submission" date="2022-07" db="EMBL/GenBank/DDBJ databases">
        <title>The genome of Lyophyllum shimeji provides insight into the initial evolution of ectomycorrhizal fungal genome.</title>
        <authorList>
            <person name="Kobayashi Y."/>
            <person name="Shibata T."/>
            <person name="Hirakawa H."/>
            <person name="Shigenobu S."/>
            <person name="Nishiyama T."/>
            <person name="Yamada A."/>
            <person name="Hasebe M."/>
            <person name="Kawaguchi M."/>
        </authorList>
    </citation>
    <scope>NUCLEOTIDE SEQUENCE</scope>
    <source>
        <strain evidence="9">AT787</strain>
    </source>
</reference>
<organism evidence="9 10">
    <name type="scientific">Lyophyllum shimeji</name>
    <name type="common">Hon-shimeji</name>
    <name type="synonym">Tricholoma shimeji</name>
    <dbReference type="NCBI Taxonomy" id="47721"/>
    <lineage>
        <taxon>Eukaryota</taxon>
        <taxon>Fungi</taxon>
        <taxon>Dikarya</taxon>
        <taxon>Basidiomycota</taxon>
        <taxon>Agaricomycotina</taxon>
        <taxon>Agaricomycetes</taxon>
        <taxon>Agaricomycetidae</taxon>
        <taxon>Agaricales</taxon>
        <taxon>Tricholomatineae</taxon>
        <taxon>Lyophyllaceae</taxon>
        <taxon>Lyophyllum</taxon>
    </lineage>
</organism>
<gene>
    <name evidence="9" type="ORF">LshimejAT787_0106110</name>
</gene>
<keyword evidence="3" id="KW-0808">Transferase</keyword>
<evidence type="ECO:0000256" key="6">
    <source>
        <dbReference type="ARBA" id="ARBA00023006"/>
    </source>
</evidence>
<proteinExistence type="inferred from homology"/>
<dbReference type="GO" id="GO:0015031">
    <property type="term" value="P:protein transport"/>
    <property type="evidence" value="ECO:0007669"/>
    <property type="project" value="UniProtKB-KW"/>
</dbReference>
<evidence type="ECO:0000313" key="10">
    <source>
        <dbReference type="Proteomes" id="UP001063166"/>
    </source>
</evidence>
<keyword evidence="6" id="KW-0072">Autophagy</keyword>
<dbReference type="GO" id="GO:0005829">
    <property type="term" value="C:cytosol"/>
    <property type="evidence" value="ECO:0007669"/>
    <property type="project" value="TreeGrafter"/>
</dbReference>
<protein>
    <recommendedName>
        <fullName evidence="2">Ubiquitin-like-conjugating enzyme ATG10</fullName>
    </recommendedName>
    <alternativeName>
        <fullName evidence="7">Autophagy-related protein 10</fullName>
    </alternativeName>
</protein>
<dbReference type="Gene3D" id="3.30.1460.50">
    <property type="match status" value="1"/>
</dbReference>
<dbReference type="OrthoDB" id="4089664at2759"/>
<dbReference type="InterPro" id="IPR007135">
    <property type="entry name" value="Atg3/Atg10"/>
</dbReference>
<evidence type="ECO:0000256" key="2">
    <source>
        <dbReference type="ARBA" id="ARBA00021099"/>
    </source>
</evidence>
<keyword evidence="5" id="KW-0653">Protein transport</keyword>
<evidence type="ECO:0000256" key="7">
    <source>
        <dbReference type="ARBA" id="ARBA00029833"/>
    </source>
</evidence>
<evidence type="ECO:0000256" key="1">
    <source>
        <dbReference type="ARBA" id="ARBA00005696"/>
    </source>
</evidence>
<feature type="compositionally biased region" description="Acidic residues" evidence="8">
    <location>
        <begin position="68"/>
        <end position="79"/>
    </location>
</feature>
<evidence type="ECO:0000256" key="4">
    <source>
        <dbReference type="ARBA" id="ARBA00022786"/>
    </source>
</evidence>
<dbReference type="EMBL" id="BRPK01000001">
    <property type="protein sequence ID" value="GLB33727.1"/>
    <property type="molecule type" value="Genomic_DNA"/>
</dbReference>
<dbReference type="PANTHER" id="PTHR14957:SF1">
    <property type="entry name" value="UBIQUITIN-LIKE-CONJUGATING ENZYME ATG10"/>
    <property type="match status" value="1"/>
</dbReference>
<evidence type="ECO:0000256" key="8">
    <source>
        <dbReference type="SAM" id="MobiDB-lite"/>
    </source>
</evidence>
<evidence type="ECO:0000313" key="9">
    <source>
        <dbReference type="EMBL" id="GLB33727.1"/>
    </source>
</evidence>
<accession>A0A9P3PD89</accession>
<comment type="similarity">
    <text evidence="1">Belongs to the ATG10 family.</text>
</comment>
<dbReference type="GO" id="GO:0061651">
    <property type="term" value="F:Atg12 conjugating enzyme activity"/>
    <property type="evidence" value="ECO:0007669"/>
    <property type="project" value="TreeGrafter"/>
</dbReference>
<dbReference type="GO" id="GO:0032446">
    <property type="term" value="P:protein modification by small protein conjugation"/>
    <property type="evidence" value="ECO:0007669"/>
    <property type="project" value="TreeGrafter"/>
</dbReference>
<dbReference type="AlphaFoldDB" id="A0A9P3PD89"/>
<evidence type="ECO:0000256" key="3">
    <source>
        <dbReference type="ARBA" id="ARBA00022679"/>
    </source>
</evidence>